<keyword evidence="8 11" id="KW-0624">Polysaccharide degradation</keyword>
<dbReference type="PANTHER" id="PTHR38050:SF1">
    <property type="entry name" value="FERULOYL ESTERASE C"/>
    <property type="match status" value="1"/>
</dbReference>
<dbReference type="EMBL" id="MU858124">
    <property type="protein sequence ID" value="KAK4212626.1"/>
    <property type="molecule type" value="Genomic_DNA"/>
</dbReference>
<evidence type="ECO:0000313" key="12">
    <source>
        <dbReference type="EMBL" id="KAK4212626.1"/>
    </source>
</evidence>
<protein>
    <recommendedName>
        <fullName evidence="11">Feruloyl esterase C</fullName>
        <ecNumber evidence="11">3.1.1.73</ecNumber>
    </recommendedName>
    <alternativeName>
        <fullName evidence="11">Ferulic acid esterase C</fullName>
    </alternativeName>
</protein>
<sequence length="289" mass="30580">MTFQTLTTIALTLFVAFKDVHAVTPSPGCGQNQASGTVSSTTTVNGKRRSYITNVPANYNSSNPYRLIFMFHGWGNSASAVANGQQGFLPFMGLPPLANGEGDPIGAISVAPEGLNSAWANSGGEDIAFVDQMIKEIESRLCIDQNLRFSTGFSYGASMSYAIACARAKQFRAVAIISGAKLSGCDDGGRRDPIAFYGQHGSSDGTIPIASGKQLRDTFVANNGCTKQTVVDAAAGSGAMVKTQYQGCKKGFPVTWVSFDGGHTSTPTTRGAAKSFTPDETWVFFRQFT</sequence>
<dbReference type="GO" id="GO:0045493">
    <property type="term" value="P:xylan catabolic process"/>
    <property type="evidence" value="ECO:0007669"/>
    <property type="project" value="UniProtKB-UniRule"/>
</dbReference>
<evidence type="ECO:0000256" key="10">
    <source>
        <dbReference type="ARBA" id="ARBA00034075"/>
    </source>
</evidence>
<keyword evidence="4 11" id="KW-0858">Xylan degradation</keyword>
<accession>A0AAN6Y773</accession>
<keyword evidence="7 11" id="KW-0119">Carbohydrate metabolism</keyword>
<keyword evidence="5 11" id="KW-0732">Signal</keyword>
<evidence type="ECO:0000256" key="3">
    <source>
        <dbReference type="ARBA" id="ARBA00022525"/>
    </source>
</evidence>
<reference evidence="12" key="1">
    <citation type="journal article" date="2023" name="Mol. Phylogenet. Evol.">
        <title>Genome-scale phylogeny and comparative genomics of the fungal order Sordariales.</title>
        <authorList>
            <person name="Hensen N."/>
            <person name="Bonometti L."/>
            <person name="Westerberg I."/>
            <person name="Brannstrom I.O."/>
            <person name="Guillou S."/>
            <person name="Cros-Aarteil S."/>
            <person name="Calhoun S."/>
            <person name="Haridas S."/>
            <person name="Kuo A."/>
            <person name="Mondo S."/>
            <person name="Pangilinan J."/>
            <person name="Riley R."/>
            <person name="LaButti K."/>
            <person name="Andreopoulos B."/>
            <person name="Lipzen A."/>
            <person name="Chen C."/>
            <person name="Yan M."/>
            <person name="Daum C."/>
            <person name="Ng V."/>
            <person name="Clum A."/>
            <person name="Steindorff A."/>
            <person name="Ohm R.A."/>
            <person name="Martin F."/>
            <person name="Silar P."/>
            <person name="Natvig D.O."/>
            <person name="Lalanne C."/>
            <person name="Gautier V."/>
            <person name="Ament-Velasquez S.L."/>
            <person name="Kruys A."/>
            <person name="Hutchinson M.I."/>
            <person name="Powell A.J."/>
            <person name="Barry K."/>
            <person name="Miller A.N."/>
            <person name="Grigoriev I.V."/>
            <person name="Debuchy R."/>
            <person name="Gladieux P."/>
            <person name="Hiltunen Thoren M."/>
            <person name="Johannesson H."/>
        </authorList>
    </citation>
    <scope>NUCLEOTIDE SEQUENCE</scope>
    <source>
        <strain evidence="12">PSN293</strain>
    </source>
</reference>
<comment type="similarity">
    <text evidence="2 11">Belongs to the faeC family.</text>
</comment>
<dbReference type="InterPro" id="IPR029058">
    <property type="entry name" value="AB_hydrolase_fold"/>
</dbReference>
<dbReference type="Gene3D" id="3.40.50.1820">
    <property type="entry name" value="alpha/beta hydrolase"/>
    <property type="match status" value="1"/>
</dbReference>
<keyword evidence="6 11" id="KW-0378">Hydrolase</keyword>
<evidence type="ECO:0000256" key="11">
    <source>
        <dbReference type="RuleBase" id="RU367094"/>
    </source>
</evidence>
<dbReference type="EC" id="3.1.1.73" evidence="11"/>
<evidence type="ECO:0000256" key="7">
    <source>
        <dbReference type="ARBA" id="ARBA00023277"/>
    </source>
</evidence>
<keyword evidence="13" id="KW-1185">Reference proteome</keyword>
<proteinExistence type="inferred from homology"/>
<keyword evidence="3 11" id="KW-0964">Secreted</keyword>
<evidence type="ECO:0000313" key="13">
    <source>
        <dbReference type="Proteomes" id="UP001301769"/>
    </source>
</evidence>
<evidence type="ECO:0000256" key="9">
    <source>
        <dbReference type="ARBA" id="ARBA00025250"/>
    </source>
</evidence>
<evidence type="ECO:0000256" key="8">
    <source>
        <dbReference type="ARBA" id="ARBA00023326"/>
    </source>
</evidence>
<organism evidence="12 13">
    <name type="scientific">Rhypophila decipiens</name>
    <dbReference type="NCBI Taxonomy" id="261697"/>
    <lineage>
        <taxon>Eukaryota</taxon>
        <taxon>Fungi</taxon>
        <taxon>Dikarya</taxon>
        <taxon>Ascomycota</taxon>
        <taxon>Pezizomycotina</taxon>
        <taxon>Sordariomycetes</taxon>
        <taxon>Sordariomycetidae</taxon>
        <taxon>Sordariales</taxon>
        <taxon>Naviculisporaceae</taxon>
        <taxon>Rhypophila</taxon>
    </lineage>
</organism>
<dbReference type="InterPro" id="IPR043595">
    <property type="entry name" value="FaeB/C/D"/>
</dbReference>
<evidence type="ECO:0000256" key="2">
    <source>
        <dbReference type="ARBA" id="ARBA00010278"/>
    </source>
</evidence>
<comment type="caution">
    <text evidence="12">The sequence shown here is derived from an EMBL/GenBank/DDBJ whole genome shotgun (WGS) entry which is preliminary data.</text>
</comment>
<evidence type="ECO:0000256" key="1">
    <source>
        <dbReference type="ARBA" id="ARBA00004613"/>
    </source>
</evidence>
<dbReference type="AlphaFoldDB" id="A0AAN6Y773"/>
<evidence type="ECO:0000256" key="6">
    <source>
        <dbReference type="ARBA" id="ARBA00022801"/>
    </source>
</evidence>
<dbReference type="PANTHER" id="PTHR38050">
    <property type="match status" value="1"/>
</dbReference>
<dbReference type="GO" id="GO:0005576">
    <property type="term" value="C:extracellular region"/>
    <property type="evidence" value="ECO:0007669"/>
    <property type="project" value="UniProtKB-SubCell"/>
</dbReference>
<gene>
    <name evidence="12" type="ORF">QBC37DRAFT_287680</name>
</gene>
<dbReference type="Proteomes" id="UP001301769">
    <property type="component" value="Unassembled WGS sequence"/>
</dbReference>
<name>A0AAN6Y773_9PEZI</name>
<evidence type="ECO:0000256" key="4">
    <source>
        <dbReference type="ARBA" id="ARBA00022651"/>
    </source>
</evidence>
<feature type="chain" id="PRO_5042667580" description="Feruloyl esterase C" evidence="11">
    <location>
        <begin position="23"/>
        <end position="289"/>
    </location>
</feature>
<feature type="signal peptide" evidence="11">
    <location>
        <begin position="1"/>
        <end position="22"/>
    </location>
</feature>
<dbReference type="GO" id="GO:0030600">
    <property type="term" value="F:feruloyl esterase activity"/>
    <property type="evidence" value="ECO:0007669"/>
    <property type="project" value="UniProtKB-UniRule"/>
</dbReference>
<comment type="subcellular location">
    <subcellularLocation>
        <location evidence="1 11">Secreted</location>
    </subcellularLocation>
</comment>
<comment type="catalytic activity">
    <reaction evidence="10 11">
        <text>feruloyl-polysaccharide + H2O = ferulate + polysaccharide.</text>
        <dbReference type="EC" id="3.1.1.73"/>
    </reaction>
</comment>
<reference evidence="12" key="2">
    <citation type="submission" date="2023-05" db="EMBL/GenBank/DDBJ databases">
        <authorList>
            <consortium name="Lawrence Berkeley National Laboratory"/>
            <person name="Steindorff A."/>
            <person name="Hensen N."/>
            <person name="Bonometti L."/>
            <person name="Westerberg I."/>
            <person name="Brannstrom I.O."/>
            <person name="Guillou S."/>
            <person name="Cros-Aarteil S."/>
            <person name="Calhoun S."/>
            <person name="Haridas S."/>
            <person name="Kuo A."/>
            <person name="Mondo S."/>
            <person name="Pangilinan J."/>
            <person name="Riley R."/>
            <person name="Labutti K."/>
            <person name="Andreopoulos B."/>
            <person name="Lipzen A."/>
            <person name="Chen C."/>
            <person name="Yanf M."/>
            <person name="Daum C."/>
            <person name="Ng V."/>
            <person name="Clum A."/>
            <person name="Ohm R."/>
            <person name="Martin F."/>
            <person name="Silar P."/>
            <person name="Natvig D."/>
            <person name="Lalanne C."/>
            <person name="Gautier V."/>
            <person name="Ament-Velasquez S.L."/>
            <person name="Kruys A."/>
            <person name="Hutchinson M.I."/>
            <person name="Powell A.J."/>
            <person name="Barry K."/>
            <person name="Miller A.N."/>
            <person name="Grigoriev I.V."/>
            <person name="Debuchy R."/>
            <person name="Gladieux P."/>
            <person name="Thoren M.H."/>
            <person name="Johannesson H."/>
        </authorList>
    </citation>
    <scope>NUCLEOTIDE SEQUENCE</scope>
    <source>
        <strain evidence="12">PSN293</strain>
    </source>
</reference>
<dbReference type="SUPFAM" id="SSF53474">
    <property type="entry name" value="alpha/beta-Hydrolases"/>
    <property type="match status" value="1"/>
</dbReference>
<evidence type="ECO:0000256" key="5">
    <source>
        <dbReference type="ARBA" id="ARBA00022729"/>
    </source>
</evidence>
<comment type="function">
    <text evidence="9 11">Involved in degradation of plant cell walls. Hydrolyzes the feruloyl-arabinose ester bond in arabinoxylans, and the feruloyl-galactose ester bond in pectin. Active against paranitrophenyl-acetate, methyl ferulate and wheat arabinoxylan.</text>
</comment>